<gene>
    <name evidence="1" type="ORF">cpu_09760</name>
</gene>
<evidence type="ECO:0000313" key="2">
    <source>
        <dbReference type="Proteomes" id="UP000187485"/>
    </source>
</evidence>
<name>A0A1L8CU72_9THEO</name>
<organism evidence="1 2">
    <name type="scientific">Carboxydothermus pertinax</name>
    <dbReference type="NCBI Taxonomy" id="870242"/>
    <lineage>
        <taxon>Bacteria</taxon>
        <taxon>Bacillati</taxon>
        <taxon>Bacillota</taxon>
        <taxon>Clostridia</taxon>
        <taxon>Thermoanaerobacterales</taxon>
        <taxon>Thermoanaerobacteraceae</taxon>
        <taxon>Carboxydothermus</taxon>
    </lineage>
</organism>
<dbReference type="RefSeq" id="WP_268761775.1">
    <property type="nucleotide sequence ID" value="NZ_BDJK01000014.1"/>
</dbReference>
<dbReference type="EMBL" id="BDJK01000014">
    <property type="protein sequence ID" value="GAV22466.1"/>
    <property type="molecule type" value="Genomic_DNA"/>
</dbReference>
<dbReference type="Proteomes" id="UP000187485">
    <property type="component" value="Unassembled WGS sequence"/>
</dbReference>
<protein>
    <submittedName>
        <fullName evidence="1">Uncharacterized protein</fullName>
    </submittedName>
</protein>
<keyword evidence="2" id="KW-1185">Reference proteome</keyword>
<accession>A0A1L8CU72</accession>
<dbReference type="STRING" id="870242.cpu_09760"/>
<reference evidence="2" key="1">
    <citation type="submission" date="2016-12" db="EMBL/GenBank/DDBJ databases">
        <title>Draft Genome Sequences od Carboxydothermus pertinax and islandicus, Hydrogenogenic Carboxydotrophic Bacteria.</title>
        <authorList>
            <person name="Fukuyama Y."/>
            <person name="Ohmae K."/>
            <person name="Yoneda Y."/>
            <person name="Yoshida T."/>
            <person name="Sako Y."/>
        </authorList>
    </citation>
    <scope>NUCLEOTIDE SEQUENCE [LARGE SCALE GENOMIC DNA]</scope>
    <source>
        <strain evidence="2">Ug1</strain>
    </source>
</reference>
<dbReference type="AlphaFoldDB" id="A0A1L8CU72"/>
<sequence length="40" mass="4791">MIYLVTFCEGEEVWYIFAKDFEKIIRDLLDRNLIVVKLPG</sequence>
<proteinExistence type="predicted"/>
<comment type="caution">
    <text evidence="1">The sequence shown here is derived from an EMBL/GenBank/DDBJ whole genome shotgun (WGS) entry which is preliminary data.</text>
</comment>
<evidence type="ECO:0000313" key="1">
    <source>
        <dbReference type="EMBL" id="GAV22466.1"/>
    </source>
</evidence>